<dbReference type="Proteomes" id="UP000886819">
    <property type="component" value="Unassembled WGS sequence"/>
</dbReference>
<dbReference type="PANTHER" id="PTHR43877:SF1">
    <property type="entry name" value="ACETYLTRANSFERASE"/>
    <property type="match status" value="1"/>
</dbReference>
<organism evidence="4 5">
    <name type="scientific">Candidatus Avichristensenella intestinipullorum</name>
    <dbReference type="NCBI Taxonomy" id="2840693"/>
    <lineage>
        <taxon>Bacteria</taxon>
        <taxon>Bacillati</taxon>
        <taxon>Bacillota</taxon>
        <taxon>Clostridia</taxon>
        <taxon>Candidatus Avichristensenella</taxon>
    </lineage>
</organism>
<evidence type="ECO:0000259" key="3">
    <source>
        <dbReference type="PROSITE" id="PS51186"/>
    </source>
</evidence>
<dbReference type="CDD" id="cd04301">
    <property type="entry name" value="NAT_SF"/>
    <property type="match status" value="2"/>
</dbReference>
<feature type="domain" description="N-acetyltransferase" evidence="3">
    <location>
        <begin position="197"/>
        <end position="331"/>
    </location>
</feature>
<dbReference type="GO" id="GO:0016747">
    <property type="term" value="F:acyltransferase activity, transferring groups other than amino-acyl groups"/>
    <property type="evidence" value="ECO:0007669"/>
    <property type="project" value="InterPro"/>
</dbReference>
<dbReference type="EMBL" id="DVFI01000123">
    <property type="protein sequence ID" value="HIQ63751.1"/>
    <property type="molecule type" value="Genomic_DNA"/>
</dbReference>
<keyword evidence="1" id="KW-0808">Transferase</keyword>
<dbReference type="PANTHER" id="PTHR43877">
    <property type="entry name" value="AMINOALKYLPHOSPHONATE N-ACETYLTRANSFERASE-RELATED-RELATED"/>
    <property type="match status" value="1"/>
</dbReference>
<dbReference type="InterPro" id="IPR050832">
    <property type="entry name" value="Bact_Acetyltransf"/>
</dbReference>
<evidence type="ECO:0000313" key="5">
    <source>
        <dbReference type="Proteomes" id="UP000886819"/>
    </source>
</evidence>
<dbReference type="InterPro" id="IPR016181">
    <property type="entry name" value="Acyl_CoA_acyltransferase"/>
</dbReference>
<dbReference type="AlphaFoldDB" id="A0A9D0YYI7"/>
<reference evidence="4" key="2">
    <citation type="journal article" date="2021" name="PeerJ">
        <title>Extensive microbial diversity within the chicken gut microbiome revealed by metagenomics and culture.</title>
        <authorList>
            <person name="Gilroy R."/>
            <person name="Ravi A."/>
            <person name="Getino M."/>
            <person name="Pursley I."/>
            <person name="Horton D.L."/>
            <person name="Alikhan N.F."/>
            <person name="Baker D."/>
            <person name="Gharbi K."/>
            <person name="Hall N."/>
            <person name="Watson M."/>
            <person name="Adriaenssens E.M."/>
            <person name="Foster-Nyarko E."/>
            <person name="Jarju S."/>
            <person name="Secka A."/>
            <person name="Antonio M."/>
            <person name="Oren A."/>
            <person name="Chaudhuri R.R."/>
            <person name="La Ragione R."/>
            <person name="Hildebrand F."/>
            <person name="Pallen M.J."/>
        </authorList>
    </citation>
    <scope>NUCLEOTIDE SEQUENCE</scope>
    <source>
        <strain evidence="4">ChiHile30-977</strain>
    </source>
</reference>
<name>A0A9D0YYI7_9FIRM</name>
<accession>A0A9D0YYI7</accession>
<dbReference type="PROSITE" id="PS51186">
    <property type="entry name" value="GNAT"/>
    <property type="match status" value="2"/>
</dbReference>
<feature type="domain" description="N-acetyltransferase" evidence="3">
    <location>
        <begin position="1"/>
        <end position="177"/>
    </location>
</feature>
<dbReference type="InterPro" id="IPR000182">
    <property type="entry name" value="GNAT_dom"/>
</dbReference>
<gene>
    <name evidence="4" type="ORF">IAA66_09255</name>
</gene>
<proteinExistence type="predicted"/>
<dbReference type="SUPFAM" id="SSF55729">
    <property type="entry name" value="Acyl-CoA N-acyltransferases (Nat)"/>
    <property type="match status" value="2"/>
</dbReference>
<sequence>MRIRAMERADWPGVAALWNASVEAGEVVYKPLTEAYFRKKFLEDANYWPELSLVAEEEGKIIGFLNGVMKRVFLPKQNHQNTPGYITCFFVDAGHRRRGVGRALVNELEKRMREAGKSKIACHGDNPINLDWVVPGTPGHDHNNAPGMDEECAGYAFLQALGYTPRFHEVAMYLNLKDYRVPDDFAVKRQRLADEGIYTGRYDLSWHYEYNGIFDRVGSEYWRKVFQDEIASDHPRPILVAACNGAICGFTGPVDKQPSGRGWFSGICTDPLFEKKGIASVLFNLLMQEFIAEGAAFSTLFTGREAHARRVYERAGLRVVRGFAIMDKPLA</sequence>
<evidence type="ECO:0000313" key="4">
    <source>
        <dbReference type="EMBL" id="HIQ63751.1"/>
    </source>
</evidence>
<evidence type="ECO:0000256" key="1">
    <source>
        <dbReference type="ARBA" id="ARBA00022679"/>
    </source>
</evidence>
<protein>
    <submittedName>
        <fullName evidence="4">GNAT family N-acetyltransferase</fullName>
    </submittedName>
</protein>
<evidence type="ECO:0000256" key="2">
    <source>
        <dbReference type="ARBA" id="ARBA00023315"/>
    </source>
</evidence>
<comment type="caution">
    <text evidence="4">The sequence shown here is derived from an EMBL/GenBank/DDBJ whole genome shotgun (WGS) entry which is preliminary data.</text>
</comment>
<dbReference type="Gene3D" id="3.40.630.30">
    <property type="match status" value="2"/>
</dbReference>
<reference evidence="4" key="1">
    <citation type="submission" date="2020-10" db="EMBL/GenBank/DDBJ databases">
        <authorList>
            <person name="Gilroy R."/>
        </authorList>
    </citation>
    <scope>NUCLEOTIDE SEQUENCE</scope>
    <source>
        <strain evidence="4">ChiHile30-977</strain>
    </source>
</reference>
<dbReference type="Pfam" id="PF00583">
    <property type="entry name" value="Acetyltransf_1"/>
    <property type="match status" value="2"/>
</dbReference>
<keyword evidence="2" id="KW-0012">Acyltransferase</keyword>